<dbReference type="AlphaFoldDB" id="A0A5M3M7G1"/>
<dbReference type="InterPro" id="IPR010998">
    <property type="entry name" value="Integrase_recombinase_N"/>
</dbReference>
<keyword evidence="4" id="KW-1185">Reference proteome</keyword>
<dbReference type="OMA" id="ICAIREQ"/>
<proteinExistence type="predicted"/>
<dbReference type="InterPro" id="IPR011010">
    <property type="entry name" value="DNA_brk_join_enz"/>
</dbReference>
<dbReference type="PANTHER" id="PTHR34605">
    <property type="entry name" value="PHAGE_INTEGRASE DOMAIN-CONTAINING PROTEIN"/>
    <property type="match status" value="1"/>
</dbReference>
<evidence type="ECO:0000256" key="1">
    <source>
        <dbReference type="ARBA" id="ARBA00023125"/>
    </source>
</evidence>
<dbReference type="InterPro" id="IPR052925">
    <property type="entry name" value="Phage_Integrase-like_Recomb"/>
</dbReference>
<evidence type="ECO:0008006" key="5">
    <source>
        <dbReference type="Google" id="ProtNLM"/>
    </source>
</evidence>
<comment type="caution">
    <text evidence="3">The sequence shown here is derived from an EMBL/GenBank/DDBJ whole genome shotgun (WGS) entry which is preliminary data.</text>
</comment>
<dbReference type="InterPro" id="IPR013762">
    <property type="entry name" value="Integrase-like_cat_sf"/>
</dbReference>
<dbReference type="KEGG" id="cput:CONPUDRAFT_159627"/>
<dbReference type="PANTHER" id="PTHR34605:SF3">
    <property type="entry name" value="P CELL-TYPE AGGLUTINATION PROTEIN MAP4-LIKE-RELATED"/>
    <property type="match status" value="1"/>
</dbReference>
<dbReference type="SUPFAM" id="SSF47823">
    <property type="entry name" value="lambda integrase-like, N-terminal domain"/>
    <property type="match status" value="1"/>
</dbReference>
<dbReference type="RefSeq" id="XP_007774923.1">
    <property type="nucleotide sequence ID" value="XM_007776733.1"/>
</dbReference>
<dbReference type="OrthoDB" id="2678913at2759"/>
<dbReference type="SUPFAM" id="SSF56349">
    <property type="entry name" value="DNA breaking-rejoining enzymes"/>
    <property type="match status" value="1"/>
</dbReference>
<dbReference type="GO" id="GO:0006310">
    <property type="term" value="P:DNA recombination"/>
    <property type="evidence" value="ECO:0007669"/>
    <property type="project" value="UniProtKB-KW"/>
</dbReference>
<name>A0A5M3M7G1_CONPW</name>
<organism evidence="3 4">
    <name type="scientific">Coniophora puteana (strain RWD-64-598)</name>
    <name type="common">Brown rot fungus</name>
    <dbReference type="NCBI Taxonomy" id="741705"/>
    <lineage>
        <taxon>Eukaryota</taxon>
        <taxon>Fungi</taxon>
        <taxon>Dikarya</taxon>
        <taxon>Basidiomycota</taxon>
        <taxon>Agaricomycotina</taxon>
        <taxon>Agaricomycetes</taxon>
        <taxon>Agaricomycetidae</taxon>
        <taxon>Boletales</taxon>
        <taxon>Coniophorineae</taxon>
        <taxon>Coniophoraceae</taxon>
        <taxon>Coniophora</taxon>
    </lineage>
</organism>
<dbReference type="Gene3D" id="1.10.443.10">
    <property type="entry name" value="Intergrase catalytic core"/>
    <property type="match status" value="1"/>
</dbReference>
<sequence>MTPRPSPLRPHVSAAERLRCWRPRSARSSPTPAGTGPLSLSAQRDRILTIMERSWAESTRATYATGLLVFHVYCDVYSVAEEERCPVSPFLLLSFLATCAGSYSRSSLANFAAGLRAWHVLHLQPWLISPPELKAILDGAAHFAPASSTRPRRAPFTTAVLDRVKNALDLTTPLDAAVFACITTIFYSVSRVGEFTVRNVATFNPRVHITRADVQTQTVDDGSTATVFRLPWTKVAKSAGEYTRWVPQPHLESDPQAALANHLHVSPGRPTDPLFGYATGATGRIKPLSWRTLNKRLKAIPAFADEPLLTGHSLRIGGTLHYLLKRVPFDVVRVHGRWFSDAFTLYLREHARILAPYLGPSPALAEFTARSLPRIR</sequence>
<protein>
    <recommendedName>
        <fullName evidence="5">DNA breaking-rejoining enzyme</fullName>
    </recommendedName>
</protein>
<evidence type="ECO:0000313" key="3">
    <source>
        <dbReference type="EMBL" id="EIW74856.1"/>
    </source>
</evidence>
<evidence type="ECO:0000313" key="4">
    <source>
        <dbReference type="Proteomes" id="UP000053558"/>
    </source>
</evidence>
<accession>A0A5M3M7G1</accession>
<dbReference type="Proteomes" id="UP000053558">
    <property type="component" value="Unassembled WGS sequence"/>
</dbReference>
<keyword evidence="2" id="KW-0233">DNA recombination</keyword>
<dbReference type="GO" id="GO:0015074">
    <property type="term" value="P:DNA integration"/>
    <property type="evidence" value="ECO:0007669"/>
    <property type="project" value="InterPro"/>
</dbReference>
<reference evidence="4" key="1">
    <citation type="journal article" date="2012" name="Science">
        <title>The Paleozoic origin of enzymatic lignin decomposition reconstructed from 31 fungal genomes.</title>
        <authorList>
            <person name="Floudas D."/>
            <person name="Binder M."/>
            <person name="Riley R."/>
            <person name="Barry K."/>
            <person name="Blanchette R.A."/>
            <person name="Henrissat B."/>
            <person name="Martinez A.T."/>
            <person name="Otillar R."/>
            <person name="Spatafora J.W."/>
            <person name="Yadav J.S."/>
            <person name="Aerts A."/>
            <person name="Benoit I."/>
            <person name="Boyd A."/>
            <person name="Carlson A."/>
            <person name="Copeland A."/>
            <person name="Coutinho P.M."/>
            <person name="de Vries R.P."/>
            <person name="Ferreira P."/>
            <person name="Findley K."/>
            <person name="Foster B."/>
            <person name="Gaskell J."/>
            <person name="Glotzer D."/>
            <person name="Gorecki P."/>
            <person name="Heitman J."/>
            <person name="Hesse C."/>
            <person name="Hori C."/>
            <person name="Igarashi K."/>
            <person name="Jurgens J.A."/>
            <person name="Kallen N."/>
            <person name="Kersten P."/>
            <person name="Kohler A."/>
            <person name="Kuees U."/>
            <person name="Kumar T.K.A."/>
            <person name="Kuo A."/>
            <person name="LaButti K."/>
            <person name="Larrondo L.F."/>
            <person name="Lindquist E."/>
            <person name="Ling A."/>
            <person name="Lombard V."/>
            <person name="Lucas S."/>
            <person name="Lundell T."/>
            <person name="Martin R."/>
            <person name="McLaughlin D.J."/>
            <person name="Morgenstern I."/>
            <person name="Morin E."/>
            <person name="Murat C."/>
            <person name="Nagy L.G."/>
            <person name="Nolan M."/>
            <person name="Ohm R.A."/>
            <person name="Patyshakuliyeva A."/>
            <person name="Rokas A."/>
            <person name="Ruiz-Duenas F.J."/>
            <person name="Sabat G."/>
            <person name="Salamov A."/>
            <person name="Samejima M."/>
            <person name="Schmutz J."/>
            <person name="Slot J.C."/>
            <person name="St John F."/>
            <person name="Stenlid J."/>
            <person name="Sun H."/>
            <person name="Sun S."/>
            <person name="Syed K."/>
            <person name="Tsang A."/>
            <person name="Wiebenga A."/>
            <person name="Young D."/>
            <person name="Pisabarro A."/>
            <person name="Eastwood D.C."/>
            <person name="Martin F."/>
            <person name="Cullen D."/>
            <person name="Grigoriev I.V."/>
            <person name="Hibbett D.S."/>
        </authorList>
    </citation>
    <scope>NUCLEOTIDE SEQUENCE [LARGE SCALE GENOMIC DNA]</scope>
    <source>
        <strain evidence="4">RWD-64-598 SS2</strain>
    </source>
</reference>
<gene>
    <name evidence="3" type="ORF">CONPUDRAFT_159627</name>
</gene>
<evidence type="ECO:0000256" key="2">
    <source>
        <dbReference type="ARBA" id="ARBA00023172"/>
    </source>
</evidence>
<dbReference type="EMBL" id="JH711590">
    <property type="protein sequence ID" value="EIW74856.1"/>
    <property type="molecule type" value="Genomic_DNA"/>
</dbReference>
<dbReference type="GO" id="GO:0003677">
    <property type="term" value="F:DNA binding"/>
    <property type="evidence" value="ECO:0007669"/>
    <property type="project" value="UniProtKB-KW"/>
</dbReference>
<dbReference type="GeneID" id="19204135"/>
<keyword evidence="1" id="KW-0238">DNA-binding</keyword>
<dbReference type="Gene3D" id="1.10.150.130">
    <property type="match status" value="1"/>
</dbReference>